<keyword evidence="2" id="KW-0418">Kinase</keyword>
<feature type="transmembrane region" description="Helical" evidence="4">
    <location>
        <begin position="253"/>
        <end position="278"/>
    </location>
</feature>
<dbReference type="CDD" id="cd16917">
    <property type="entry name" value="HATPase_UhpB-NarQ-NarX-like"/>
    <property type="match status" value="1"/>
</dbReference>
<gene>
    <name evidence="6" type="ORF">GCM10010439_57960</name>
</gene>
<dbReference type="Gene3D" id="1.20.5.1930">
    <property type="match status" value="1"/>
</dbReference>
<keyword evidence="3" id="KW-0902">Two-component regulatory system</keyword>
<dbReference type="InterPro" id="IPR050482">
    <property type="entry name" value="Sensor_HK_TwoCompSys"/>
</dbReference>
<evidence type="ECO:0000256" key="2">
    <source>
        <dbReference type="ARBA" id="ARBA00022777"/>
    </source>
</evidence>
<feature type="transmembrane region" description="Helical" evidence="4">
    <location>
        <begin position="125"/>
        <end position="150"/>
    </location>
</feature>
<protein>
    <recommendedName>
        <fullName evidence="5">Histidine kinase domain-containing protein</fullName>
    </recommendedName>
</protein>
<dbReference type="Pfam" id="PF02518">
    <property type="entry name" value="HATPase_c"/>
    <property type="match status" value="1"/>
</dbReference>
<feature type="transmembrane region" description="Helical" evidence="4">
    <location>
        <begin position="320"/>
        <end position="343"/>
    </location>
</feature>
<organism evidence="6 7">
    <name type="scientific">Actinocorallia aurantiaca</name>
    <dbReference type="NCBI Taxonomy" id="46204"/>
    <lineage>
        <taxon>Bacteria</taxon>
        <taxon>Bacillati</taxon>
        <taxon>Actinomycetota</taxon>
        <taxon>Actinomycetes</taxon>
        <taxon>Streptosporangiales</taxon>
        <taxon>Thermomonosporaceae</taxon>
        <taxon>Actinocorallia</taxon>
    </lineage>
</organism>
<keyword evidence="4" id="KW-1133">Transmembrane helix</keyword>
<comment type="caution">
    <text evidence="6">The sequence shown here is derived from an EMBL/GenBank/DDBJ whole genome shotgun (WGS) entry which is preliminary data.</text>
</comment>
<dbReference type="PROSITE" id="PS50109">
    <property type="entry name" value="HIS_KIN"/>
    <property type="match status" value="1"/>
</dbReference>
<dbReference type="InterPro" id="IPR005467">
    <property type="entry name" value="His_kinase_dom"/>
</dbReference>
<evidence type="ECO:0000259" key="5">
    <source>
        <dbReference type="PROSITE" id="PS50109"/>
    </source>
</evidence>
<dbReference type="PANTHER" id="PTHR24421:SF58">
    <property type="entry name" value="SIGNAL TRANSDUCTION HISTIDINE-PROTEIN KINASE_PHOSPHATASE UHPB"/>
    <property type="match status" value="1"/>
</dbReference>
<feature type="transmembrane region" description="Helical" evidence="4">
    <location>
        <begin position="25"/>
        <end position="44"/>
    </location>
</feature>
<evidence type="ECO:0000313" key="6">
    <source>
        <dbReference type="EMBL" id="GAA2734787.1"/>
    </source>
</evidence>
<feature type="transmembrane region" description="Helical" evidence="4">
    <location>
        <begin position="90"/>
        <end position="113"/>
    </location>
</feature>
<dbReference type="Gene3D" id="3.30.565.10">
    <property type="entry name" value="Histidine kinase-like ATPase, C-terminal domain"/>
    <property type="match status" value="1"/>
</dbReference>
<evidence type="ECO:0000256" key="3">
    <source>
        <dbReference type="ARBA" id="ARBA00023012"/>
    </source>
</evidence>
<reference evidence="6 7" key="1">
    <citation type="journal article" date="2019" name="Int. J. Syst. Evol. Microbiol.">
        <title>The Global Catalogue of Microorganisms (GCM) 10K type strain sequencing project: providing services to taxonomists for standard genome sequencing and annotation.</title>
        <authorList>
            <consortium name="The Broad Institute Genomics Platform"/>
            <consortium name="The Broad Institute Genome Sequencing Center for Infectious Disease"/>
            <person name="Wu L."/>
            <person name="Ma J."/>
        </authorList>
    </citation>
    <scope>NUCLEOTIDE SEQUENCE [LARGE SCALE GENOMIC DNA]</scope>
    <source>
        <strain evidence="6 7">JCM 8201</strain>
    </source>
</reference>
<keyword evidence="4" id="KW-0812">Transmembrane</keyword>
<feature type="domain" description="Histidine kinase" evidence="5">
    <location>
        <begin position="621"/>
        <end position="705"/>
    </location>
</feature>
<feature type="transmembrane region" description="Helical" evidence="4">
    <location>
        <begin position="290"/>
        <end position="308"/>
    </location>
</feature>
<dbReference type="EMBL" id="BAAATZ010000029">
    <property type="protein sequence ID" value="GAA2734787.1"/>
    <property type="molecule type" value="Genomic_DNA"/>
</dbReference>
<keyword evidence="7" id="KW-1185">Reference proteome</keyword>
<dbReference type="InterPro" id="IPR036890">
    <property type="entry name" value="HATPase_C_sf"/>
</dbReference>
<proteinExistence type="predicted"/>
<keyword evidence="1" id="KW-0808">Transferase</keyword>
<dbReference type="Proteomes" id="UP001501842">
    <property type="component" value="Unassembled WGS sequence"/>
</dbReference>
<evidence type="ECO:0000313" key="7">
    <source>
        <dbReference type="Proteomes" id="UP001501842"/>
    </source>
</evidence>
<keyword evidence="4" id="KW-0472">Membrane</keyword>
<dbReference type="SUPFAM" id="SSF55874">
    <property type="entry name" value="ATPase domain of HSP90 chaperone/DNA topoisomerase II/histidine kinase"/>
    <property type="match status" value="1"/>
</dbReference>
<feature type="transmembrane region" description="Helical" evidence="4">
    <location>
        <begin position="212"/>
        <end position="237"/>
    </location>
</feature>
<dbReference type="InterPro" id="IPR011712">
    <property type="entry name" value="Sig_transdc_His_kin_sub3_dim/P"/>
</dbReference>
<sequence length="715" mass="76369">MTGDFPAWHGGGVRTPAWNKVPDRLLRAAALLLALCGVALTAASVRLSQITPDGPVPYPLDWTYWGSAGAGLALLLPGALLAFRLPRHWLAWLLTLCGTSSLLASFGAVYAPYSLLAHDGALPLTGLFVFTGSRFGPVIHFAIPALLVLFPTGRPPAGRWRIPALVSLVCMSVAILYILLVPWRVYSQGEPPTPQLARFTLDLWQPRWLEELWITTGSSAFMVGAVFSLVCATAVFAGRFRGAGAELRAQLRWMLFAGLFTVVTMLGSMVLQVALGYAEGTIGWLTEVSLIVENAVLSAAVIVAVTRYRLYDIDRLISGTLLYGALAAAVVAVDLTVFVAVNALVEDRLAGVVAAGVVAVLYSPLRVRLQRLVDRVLKGRADPYDVVSVLARRLEESPGPDELLQETARGVASVFRSPYVRVELDRPDGTTVIVEEGAAREDVVLLPFAYRDVPIGRLALVPRRGSRSSELDQRLLADVVRQAAAAARATALTEELQRSREQLVTGVAEERRRLRRDLHDGLGPALAAAGLKIQAARNLAPRDASAADRTLVEVSRDLSTVLADVRRLVHDLRPPALDQFGLLGAVEQQASKFGGGRLSVRVSAEGDLSELPAAVEVAVFRIVSEALNNVVRHAEASRCTVRLEAGEGSVRLEVGDDGLGVPPGALVGVGLVAMRERAEELGGYCSIGPGEGGGTVVEALIPVMMDRVPVVQGAV</sequence>
<evidence type="ECO:0000256" key="1">
    <source>
        <dbReference type="ARBA" id="ARBA00022679"/>
    </source>
</evidence>
<dbReference type="Pfam" id="PF07730">
    <property type="entry name" value="HisKA_3"/>
    <property type="match status" value="1"/>
</dbReference>
<evidence type="ECO:0000256" key="4">
    <source>
        <dbReference type="SAM" id="Phobius"/>
    </source>
</evidence>
<dbReference type="SMART" id="SM00387">
    <property type="entry name" value="HATPase_c"/>
    <property type="match status" value="1"/>
</dbReference>
<feature type="transmembrane region" description="Helical" evidence="4">
    <location>
        <begin position="162"/>
        <end position="183"/>
    </location>
</feature>
<name>A0ABN3UKR3_9ACTN</name>
<dbReference type="PANTHER" id="PTHR24421">
    <property type="entry name" value="NITRATE/NITRITE SENSOR PROTEIN NARX-RELATED"/>
    <property type="match status" value="1"/>
</dbReference>
<feature type="transmembrane region" description="Helical" evidence="4">
    <location>
        <begin position="64"/>
        <end position="83"/>
    </location>
</feature>
<dbReference type="InterPro" id="IPR003594">
    <property type="entry name" value="HATPase_dom"/>
</dbReference>
<accession>A0ABN3UKR3</accession>